<proteinExistence type="predicted"/>
<feature type="region of interest" description="Disordered" evidence="1">
    <location>
        <begin position="353"/>
        <end position="377"/>
    </location>
</feature>
<dbReference type="GO" id="GO:0016740">
    <property type="term" value="F:transferase activity"/>
    <property type="evidence" value="ECO:0007669"/>
    <property type="project" value="UniProtKB-KW"/>
</dbReference>
<dbReference type="EMBL" id="LK995511">
    <property type="protein sequence ID" value="CED91534.1"/>
    <property type="molecule type" value="Genomic_DNA"/>
</dbReference>
<dbReference type="InterPro" id="IPR011009">
    <property type="entry name" value="Kinase-like_dom_sf"/>
</dbReference>
<evidence type="ECO:0000256" key="1">
    <source>
        <dbReference type="SAM" id="MobiDB-lite"/>
    </source>
</evidence>
<dbReference type="RefSeq" id="WP_210580410.1">
    <property type="nucleotide sequence ID" value="NZ_LK995511.1"/>
</dbReference>
<organism evidence="2">
    <name type="scientific">Actinomyces succiniciruminis</name>
    <dbReference type="NCBI Taxonomy" id="1522002"/>
    <lineage>
        <taxon>Bacteria</taxon>
        <taxon>Bacillati</taxon>
        <taxon>Actinomycetota</taxon>
        <taxon>Actinomycetes</taxon>
        <taxon>Actinomycetales</taxon>
        <taxon>Actinomycetaceae</taxon>
        <taxon>Actinomyces</taxon>
    </lineage>
</organism>
<reference evidence="2" key="1">
    <citation type="submission" date="2014-07" db="EMBL/GenBank/DDBJ databases">
        <authorList>
            <person name="Zhang J.E."/>
            <person name="Yang H."/>
            <person name="Guo J."/>
            <person name="Deng Z."/>
            <person name="Luo H."/>
            <person name="Luo M."/>
            <person name="Zhao B."/>
        </authorList>
    </citation>
    <scope>NUCLEOTIDE SEQUENCE</scope>
    <source>
        <strain evidence="2">AM4</strain>
    </source>
</reference>
<accession>A0A1L7RQ79</accession>
<protein>
    <submittedName>
        <fullName evidence="2">Phosphotransferase enzyme protein</fullName>
    </submittedName>
</protein>
<dbReference type="SUPFAM" id="SSF56112">
    <property type="entry name" value="Protein kinase-like (PK-like)"/>
    <property type="match status" value="1"/>
</dbReference>
<keyword evidence="2" id="KW-0808">Transferase</keyword>
<evidence type="ECO:0000313" key="2">
    <source>
        <dbReference type="EMBL" id="CED91534.1"/>
    </source>
</evidence>
<dbReference type="AlphaFoldDB" id="A0A1L7RQ79"/>
<sequence length="377" mass="39987">MSGADRIPDGAGNPAVTTLRRLPGLLRAWPDKDRGLVFEQRDEADRLRAGRIDADGRVSLLPHATDPALPDLSPRLLAPAGDGRLVVHRAGRRAVILRPDRVRKLVRAGRAGRLADPRAARPFLRAGLRTPEVLDRSPSHLDLELLPGTSLGDLGDAGLAGWERLTRLWPGVVRPEALPEHTGADEAAVLRGWHRRAARLGVLDVAAVSPRALADAVAAVCARLEAPGQALAAAHRDLHDGQLLWDGITLSLLDLDTAALAEPALDLGNLVAHVDLMRAQGRLGAAAHGRVGALLDELAGGLAGRPRLDAYYLGARLRLICVHAFRPGTEAWLPAWTAQTLRLVAAGGHAWSERAQTPGSPEPGAASGAHGRPQRAQ</sequence>
<name>A0A1L7RQ79_9ACTO</name>
<dbReference type="Gene3D" id="3.90.1200.10">
    <property type="match status" value="1"/>
</dbReference>
<gene>
    <name evidence="2" type="ORF">AAM4_1702</name>
</gene>